<dbReference type="EMBL" id="LCNM01000020">
    <property type="protein sequence ID" value="KKU55440.1"/>
    <property type="molecule type" value="Genomic_DNA"/>
</dbReference>
<dbReference type="SUPFAM" id="SSF55797">
    <property type="entry name" value="PR-1-like"/>
    <property type="match status" value="1"/>
</dbReference>
<keyword evidence="1" id="KW-1133">Transmembrane helix</keyword>
<accession>A0A0G1UCK8</accession>
<evidence type="ECO:0000259" key="2">
    <source>
        <dbReference type="Pfam" id="PF00188"/>
    </source>
</evidence>
<keyword evidence="1" id="KW-0472">Membrane</keyword>
<organism evidence="3 4">
    <name type="scientific">Candidatus Amesbacteria bacterium GW2011_GWA2_47_11</name>
    <dbReference type="NCBI Taxonomy" id="1618357"/>
    <lineage>
        <taxon>Bacteria</taxon>
        <taxon>Candidatus Amesiibacteriota</taxon>
    </lineage>
</organism>
<comment type="caution">
    <text evidence="3">The sequence shown here is derived from an EMBL/GenBank/DDBJ whole genome shotgun (WGS) entry which is preliminary data.</text>
</comment>
<reference evidence="3 4" key="1">
    <citation type="journal article" date="2015" name="Nature">
        <title>rRNA introns, odd ribosomes, and small enigmatic genomes across a large radiation of phyla.</title>
        <authorList>
            <person name="Brown C.T."/>
            <person name="Hug L.A."/>
            <person name="Thomas B.C."/>
            <person name="Sharon I."/>
            <person name="Castelle C.J."/>
            <person name="Singh A."/>
            <person name="Wilkins M.J."/>
            <person name="Williams K.H."/>
            <person name="Banfield J.F."/>
        </authorList>
    </citation>
    <scope>NUCLEOTIDE SEQUENCE [LARGE SCALE GENOMIC DNA]</scope>
</reference>
<dbReference type="PANTHER" id="PTHR31157:SF1">
    <property type="entry name" value="SCP DOMAIN-CONTAINING PROTEIN"/>
    <property type="match status" value="1"/>
</dbReference>
<dbReference type="InterPro" id="IPR035940">
    <property type="entry name" value="CAP_sf"/>
</dbReference>
<keyword evidence="1" id="KW-0812">Transmembrane</keyword>
<feature type="transmembrane region" description="Helical" evidence="1">
    <location>
        <begin position="290"/>
        <end position="308"/>
    </location>
</feature>
<feature type="domain" description="SCP" evidence="2">
    <location>
        <begin position="78"/>
        <end position="196"/>
    </location>
</feature>
<sequence length="313" mass="34099">MRELTLTGISSNMVLMSLLAHLFLPHHSNNQRARLLHPSSVAVIISLFVVVQLAISQISYRYPRILGYASQIQPAQILQLTNTQRQSNHLPLLTLDNQLSQAAAQKAADMFARDYWAHVSPTGREPWAFITESGYTYRYAGENLARDFADPQSVIQAWMNSSTHRENLLSNRYQDMGVAVVDGTLGGRDTTLVVQMFGTRVSSLGATSGGSTLVAKAQEAPSPAPSLPAANSSSGLTALTLSAGPQIPLSSPFQATKILTLSVFTLFVGVLLLDLIIVNRRKLIRWTSKSFAHFIFLSILVVAAATILRGQII</sequence>
<feature type="transmembrane region" description="Helical" evidence="1">
    <location>
        <begin position="258"/>
        <end position="278"/>
    </location>
</feature>
<gene>
    <name evidence="3" type="ORF">UX78_C0020G0005</name>
</gene>
<dbReference type="Gene3D" id="3.40.33.10">
    <property type="entry name" value="CAP"/>
    <property type="match status" value="1"/>
</dbReference>
<proteinExistence type="predicted"/>
<protein>
    <recommendedName>
        <fullName evidence="2">SCP domain-containing protein</fullName>
    </recommendedName>
</protein>
<dbReference type="Proteomes" id="UP000034607">
    <property type="component" value="Unassembled WGS sequence"/>
</dbReference>
<dbReference type="InterPro" id="IPR014044">
    <property type="entry name" value="CAP_dom"/>
</dbReference>
<feature type="transmembrane region" description="Helical" evidence="1">
    <location>
        <begin position="6"/>
        <end position="24"/>
    </location>
</feature>
<evidence type="ECO:0000313" key="3">
    <source>
        <dbReference type="EMBL" id="KKU55440.1"/>
    </source>
</evidence>
<dbReference type="CDD" id="cd05379">
    <property type="entry name" value="CAP_bacterial"/>
    <property type="match status" value="1"/>
</dbReference>
<evidence type="ECO:0000313" key="4">
    <source>
        <dbReference type="Proteomes" id="UP000034607"/>
    </source>
</evidence>
<name>A0A0G1UCK8_9BACT</name>
<evidence type="ECO:0000256" key="1">
    <source>
        <dbReference type="SAM" id="Phobius"/>
    </source>
</evidence>
<dbReference type="Pfam" id="PF00188">
    <property type="entry name" value="CAP"/>
    <property type="match status" value="1"/>
</dbReference>
<dbReference type="AlphaFoldDB" id="A0A0G1UCK8"/>
<dbReference type="PANTHER" id="PTHR31157">
    <property type="entry name" value="SCP DOMAIN-CONTAINING PROTEIN"/>
    <property type="match status" value="1"/>
</dbReference>
<feature type="transmembrane region" description="Helical" evidence="1">
    <location>
        <begin position="36"/>
        <end position="55"/>
    </location>
</feature>